<keyword evidence="3" id="KW-1185">Reference proteome</keyword>
<evidence type="ECO:0000256" key="1">
    <source>
        <dbReference type="SAM" id="MobiDB-lite"/>
    </source>
</evidence>
<dbReference type="Proteomes" id="UP000015105">
    <property type="component" value="Chromosome 4D"/>
</dbReference>
<dbReference type="AlphaFoldDB" id="A0A453II22"/>
<proteinExistence type="predicted"/>
<organism evidence="2 3">
    <name type="scientific">Aegilops tauschii subsp. strangulata</name>
    <name type="common">Goatgrass</name>
    <dbReference type="NCBI Taxonomy" id="200361"/>
    <lineage>
        <taxon>Eukaryota</taxon>
        <taxon>Viridiplantae</taxon>
        <taxon>Streptophyta</taxon>
        <taxon>Embryophyta</taxon>
        <taxon>Tracheophyta</taxon>
        <taxon>Spermatophyta</taxon>
        <taxon>Magnoliopsida</taxon>
        <taxon>Liliopsida</taxon>
        <taxon>Poales</taxon>
        <taxon>Poaceae</taxon>
        <taxon>BOP clade</taxon>
        <taxon>Pooideae</taxon>
        <taxon>Triticodae</taxon>
        <taxon>Triticeae</taxon>
        <taxon>Triticinae</taxon>
        <taxon>Aegilops</taxon>
    </lineage>
</organism>
<feature type="region of interest" description="Disordered" evidence="1">
    <location>
        <begin position="43"/>
        <end position="62"/>
    </location>
</feature>
<dbReference type="EnsemblPlants" id="AET4Gv20566300.7">
    <property type="protein sequence ID" value="AET4Gv20566300.7"/>
    <property type="gene ID" value="AET4Gv20566300"/>
</dbReference>
<accession>A0A453II22</accession>
<name>A0A453II22_AEGTS</name>
<reference evidence="2" key="5">
    <citation type="journal article" date="2021" name="G3 (Bethesda)">
        <title>Aegilops tauschii genome assembly Aet v5.0 features greater sequence contiguity and improved annotation.</title>
        <authorList>
            <person name="Wang L."/>
            <person name="Zhu T."/>
            <person name="Rodriguez J.C."/>
            <person name="Deal K.R."/>
            <person name="Dubcovsky J."/>
            <person name="McGuire P.E."/>
            <person name="Lux T."/>
            <person name="Spannagl M."/>
            <person name="Mayer K.F.X."/>
            <person name="Baldrich P."/>
            <person name="Meyers B.C."/>
            <person name="Huo N."/>
            <person name="Gu Y.Q."/>
            <person name="Zhou H."/>
            <person name="Devos K.M."/>
            <person name="Bennetzen J.L."/>
            <person name="Unver T."/>
            <person name="Budak H."/>
            <person name="Gulick P.J."/>
            <person name="Galiba G."/>
            <person name="Kalapos B."/>
            <person name="Nelson D.R."/>
            <person name="Li P."/>
            <person name="You F.M."/>
            <person name="Luo M.C."/>
            <person name="Dvorak J."/>
        </authorList>
    </citation>
    <scope>NUCLEOTIDE SEQUENCE [LARGE SCALE GENOMIC DNA]</scope>
    <source>
        <strain evidence="2">cv. AL8/78</strain>
    </source>
</reference>
<protein>
    <submittedName>
        <fullName evidence="2">Uncharacterized protein</fullName>
    </submittedName>
</protein>
<reference evidence="2" key="3">
    <citation type="journal article" date="2017" name="Nature">
        <title>Genome sequence of the progenitor of the wheat D genome Aegilops tauschii.</title>
        <authorList>
            <person name="Luo M.C."/>
            <person name="Gu Y.Q."/>
            <person name="Puiu D."/>
            <person name="Wang H."/>
            <person name="Twardziok S.O."/>
            <person name="Deal K.R."/>
            <person name="Huo N."/>
            <person name="Zhu T."/>
            <person name="Wang L."/>
            <person name="Wang Y."/>
            <person name="McGuire P.E."/>
            <person name="Liu S."/>
            <person name="Long H."/>
            <person name="Ramasamy R.K."/>
            <person name="Rodriguez J.C."/>
            <person name="Van S.L."/>
            <person name="Yuan L."/>
            <person name="Wang Z."/>
            <person name="Xia Z."/>
            <person name="Xiao L."/>
            <person name="Anderson O.D."/>
            <person name="Ouyang S."/>
            <person name="Liang Y."/>
            <person name="Zimin A.V."/>
            <person name="Pertea G."/>
            <person name="Qi P."/>
            <person name="Bennetzen J.L."/>
            <person name="Dai X."/>
            <person name="Dawson M.W."/>
            <person name="Muller H.G."/>
            <person name="Kugler K."/>
            <person name="Rivarola-Duarte L."/>
            <person name="Spannagl M."/>
            <person name="Mayer K.F.X."/>
            <person name="Lu F.H."/>
            <person name="Bevan M.W."/>
            <person name="Leroy P."/>
            <person name="Li P."/>
            <person name="You F.M."/>
            <person name="Sun Q."/>
            <person name="Liu Z."/>
            <person name="Lyons E."/>
            <person name="Wicker T."/>
            <person name="Salzberg S.L."/>
            <person name="Devos K.M."/>
            <person name="Dvorak J."/>
        </authorList>
    </citation>
    <scope>NUCLEOTIDE SEQUENCE [LARGE SCALE GENOMIC DNA]</scope>
    <source>
        <strain evidence="2">cv. AL8/78</strain>
    </source>
</reference>
<reference evidence="2" key="4">
    <citation type="submission" date="2019-03" db="UniProtKB">
        <authorList>
            <consortium name="EnsemblPlants"/>
        </authorList>
    </citation>
    <scope>IDENTIFICATION</scope>
</reference>
<reference evidence="3" key="2">
    <citation type="journal article" date="2017" name="Nat. Plants">
        <title>The Aegilops tauschii genome reveals multiple impacts of transposons.</title>
        <authorList>
            <person name="Zhao G."/>
            <person name="Zou C."/>
            <person name="Li K."/>
            <person name="Wang K."/>
            <person name="Li T."/>
            <person name="Gao L."/>
            <person name="Zhang X."/>
            <person name="Wang H."/>
            <person name="Yang Z."/>
            <person name="Liu X."/>
            <person name="Jiang W."/>
            <person name="Mao L."/>
            <person name="Kong X."/>
            <person name="Jiao Y."/>
            <person name="Jia J."/>
        </authorList>
    </citation>
    <scope>NUCLEOTIDE SEQUENCE [LARGE SCALE GENOMIC DNA]</scope>
    <source>
        <strain evidence="3">cv. AL8/78</strain>
    </source>
</reference>
<sequence>EEQLLKQVRRRCTAGEAVVDGAVDVVLGRSSLCNIYCRISFSASSASASSPRGRTPEGSPLLRRQGRDQLWWHPMLPGHGVRAEEADMVFDIQMVIVIDQMRRLMSPRASRTC</sequence>
<reference evidence="3" key="1">
    <citation type="journal article" date="2014" name="Science">
        <title>Ancient hybridizations among the ancestral genomes of bread wheat.</title>
        <authorList>
            <consortium name="International Wheat Genome Sequencing Consortium,"/>
            <person name="Marcussen T."/>
            <person name="Sandve S.R."/>
            <person name="Heier L."/>
            <person name="Spannagl M."/>
            <person name="Pfeifer M."/>
            <person name="Jakobsen K.S."/>
            <person name="Wulff B.B."/>
            <person name="Steuernagel B."/>
            <person name="Mayer K.F."/>
            <person name="Olsen O.A."/>
        </authorList>
    </citation>
    <scope>NUCLEOTIDE SEQUENCE [LARGE SCALE GENOMIC DNA]</scope>
    <source>
        <strain evidence="3">cv. AL8/78</strain>
    </source>
</reference>
<dbReference type="Gramene" id="AET4Gv20566300.7">
    <property type="protein sequence ID" value="AET4Gv20566300.7"/>
    <property type="gene ID" value="AET4Gv20566300"/>
</dbReference>
<evidence type="ECO:0000313" key="2">
    <source>
        <dbReference type="EnsemblPlants" id="AET4Gv20566300.7"/>
    </source>
</evidence>
<evidence type="ECO:0000313" key="3">
    <source>
        <dbReference type="Proteomes" id="UP000015105"/>
    </source>
</evidence>